<dbReference type="InterPro" id="IPR006059">
    <property type="entry name" value="SBP"/>
</dbReference>
<keyword evidence="2" id="KW-0732">Signal</keyword>
<dbReference type="SUPFAM" id="SSF53850">
    <property type="entry name" value="Periplasmic binding protein-like II"/>
    <property type="match status" value="1"/>
</dbReference>
<name>A0A1V4HQK9_9BACL</name>
<dbReference type="Pfam" id="PF01547">
    <property type="entry name" value="SBP_bac_1"/>
    <property type="match status" value="1"/>
</dbReference>
<evidence type="ECO:0000313" key="3">
    <source>
        <dbReference type="EMBL" id="OPH60702.1"/>
    </source>
</evidence>
<organism evidence="3 4">
    <name type="scientific">Paenibacillus ferrarius</name>
    <dbReference type="NCBI Taxonomy" id="1469647"/>
    <lineage>
        <taxon>Bacteria</taxon>
        <taxon>Bacillati</taxon>
        <taxon>Bacillota</taxon>
        <taxon>Bacilli</taxon>
        <taxon>Bacillales</taxon>
        <taxon>Paenibacillaceae</taxon>
        <taxon>Paenibacillus</taxon>
    </lineage>
</organism>
<feature type="chain" id="PRO_5038617622" evidence="2">
    <location>
        <begin position="20"/>
        <end position="448"/>
    </location>
</feature>
<proteinExistence type="predicted"/>
<reference evidence="4" key="1">
    <citation type="submission" date="2016-07" db="EMBL/GenBank/DDBJ databases">
        <authorList>
            <person name="Florea S."/>
            <person name="Webb J.S."/>
            <person name="Jaromczyk J."/>
            <person name="Schardl C.L."/>
        </authorList>
    </citation>
    <scope>NUCLEOTIDE SEQUENCE [LARGE SCALE GENOMIC DNA]</scope>
    <source>
        <strain evidence="4">CY1</strain>
    </source>
</reference>
<dbReference type="PANTHER" id="PTHR43649:SF11">
    <property type="entry name" value="ABC TRANSPORTER SUBSTRATE-BINDING PROTEIN YESO-RELATED"/>
    <property type="match status" value="1"/>
</dbReference>
<evidence type="ECO:0000256" key="2">
    <source>
        <dbReference type="SAM" id="SignalP"/>
    </source>
</evidence>
<keyword evidence="4" id="KW-1185">Reference proteome</keyword>
<dbReference type="RefSeq" id="WP_079409452.1">
    <property type="nucleotide sequence ID" value="NZ_MBTG01000003.1"/>
</dbReference>
<feature type="region of interest" description="Disordered" evidence="1">
    <location>
        <begin position="22"/>
        <end position="45"/>
    </location>
</feature>
<dbReference type="InterPro" id="IPR050490">
    <property type="entry name" value="Bact_solute-bd_prot1"/>
</dbReference>
<sequence>MKKVFTLALSLSMMFTAAACSSSKTTPTPAASSEPTKAATATATAAPSTDPVKLRVAWWGGQARHDYTLKVIEMYEKAHPNVKIEAEYAPFDDYWKKLAPQASANQLPDIIQMDISYLTQYGGKNQLADLSAYTKNGLIDVSSISPNAVSGGEVGGKLVAMNLGVNALATTLDVNTFKSLGIDVPGKDWTWDDYDAIAAKAKAKGKQIGGFALHHEVFFPYYLRSIDQKMYNADGTALGFNDDKPFIDYFKRYQKWYDSGSILSLDKESQKKGVAEEDEILLGNAITGNGWSNQFLAVANLVKDRPLELAPLPGRNGNKGLFLKPSMYFSIANSSKQKEEAAKFINFFVNDIEANKLIKGDRGVPVSSKVKDALKPLLSPNEVKIFDYVAWAEQNSSQMDPPNPVGSIEVEKLLKSASEQILYKKTSVEEAAAKFRKDANAILEKNKK</sequence>
<comment type="caution">
    <text evidence="3">The sequence shown here is derived from an EMBL/GenBank/DDBJ whole genome shotgun (WGS) entry which is preliminary data.</text>
</comment>
<evidence type="ECO:0000313" key="4">
    <source>
        <dbReference type="Proteomes" id="UP000190626"/>
    </source>
</evidence>
<dbReference type="Proteomes" id="UP000190626">
    <property type="component" value="Unassembled WGS sequence"/>
</dbReference>
<dbReference type="PROSITE" id="PS51257">
    <property type="entry name" value="PROKAR_LIPOPROTEIN"/>
    <property type="match status" value="1"/>
</dbReference>
<gene>
    <name evidence="3" type="ORF">BC351_15980</name>
</gene>
<feature type="signal peptide" evidence="2">
    <location>
        <begin position="1"/>
        <end position="19"/>
    </location>
</feature>
<dbReference type="OrthoDB" id="7918484at2"/>
<dbReference type="Gene3D" id="3.40.190.10">
    <property type="entry name" value="Periplasmic binding protein-like II"/>
    <property type="match status" value="2"/>
</dbReference>
<dbReference type="PANTHER" id="PTHR43649">
    <property type="entry name" value="ARABINOSE-BINDING PROTEIN-RELATED"/>
    <property type="match status" value="1"/>
</dbReference>
<dbReference type="STRING" id="1469647.BC351_15980"/>
<evidence type="ECO:0000256" key="1">
    <source>
        <dbReference type="SAM" id="MobiDB-lite"/>
    </source>
</evidence>
<dbReference type="AlphaFoldDB" id="A0A1V4HQK9"/>
<protein>
    <submittedName>
        <fullName evidence="3">Sugar ABC transporter substrate-binding protein</fullName>
    </submittedName>
</protein>
<accession>A0A1V4HQK9</accession>
<dbReference type="EMBL" id="MBTG01000003">
    <property type="protein sequence ID" value="OPH60702.1"/>
    <property type="molecule type" value="Genomic_DNA"/>
</dbReference>